<protein>
    <submittedName>
        <fullName evidence="1">Uncharacterized protein</fullName>
    </submittedName>
</protein>
<dbReference type="AlphaFoldDB" id="A0A1J4MJ64"/>
<dbReference type="OrthoDB" id="343193at2759"/>
<comment type="caution">
    <text evidence="1">The sequence shown here is derived from an EMBL/GenBank/DDBJ whole genome shotgun (WGS) entry which is preliminary data.</text>
</comment>
<proteinExistence type="predicted"/>
<name>A0A1J4MJ64_9CRYT</name>
<reference evidence="1 2" key="1">
    <citation type="submission" date="2016-10" db="EMBL/GenBank/DDBJ databases">
        <title>Reductive evolution of mitochondrial metabolism and differential evolution of invasion-related proteins in Cryptosporidium.</title>
        <authorList>
            <person name="Liu S."/>
            <person name="Roellig D.M."/>
            <person name="Guo Y."/>
            <person name="Li N."/>
            <person name="Frace M.A."/>
            <person name="Tang K."/>
            <person name="Zhang L."/>
            <person name="Feng Y."/>
            <person name="Xiao L."/>
        </authorList>
    </citation>
    <scope>NUCLEOTIDE SEQUENCE [LARGE SCALE GENOMIC DNA]</scope>
    <source>
        <strain evidence="1">39726</strain>
    </source>
</reference>
<sequence length="1214" mass="141088">MRNINFFEIYKRLDINYTNKQVNSCSSINLKKDNICQEVITRENQSTESVGYKDRESDGIYLDINFNSNSIALQPCIAIKENSFRLPIFELTHDFQIPHVTYQVKQNSRLYEEIYSLVYSNYSNIIINNEIIPSRKIKISETKPVFEVSEKEGHSYSVFWDGEDIKSNSSMLLGEITGLLYNNEKKYHNKYSFELPNISNEELNIILDASHYCNEFVFLKHCRLPFPFDDLRIRPNTQLQWLFIDKWPHLVVLTIPGTEIKHGDELVVDFGNNYHMYYINDLKTIFKDIIRIKVENKQVFRICAVCRFELEKDIIECKKCIICCEYIHEKCGYYYFKSEVSICCLVCLKKSFNIIFGINKRFDNPLNGKNLGKDSIISILKMYDGNACEECLSLFCKKDSELERRKSTFFCKLIHEFYQIDKYSDNIDSFYAEYTSKCENELNSNVNINIKVLENFYNIFERLIKYLKVSWEENQLYESLKLESYFFQDYYISFSNHQSKFLFSDSSIYEKWEKSKWKDFIYWDKVKNCWIGILKPNGIFSRFNCCNKHPTIIESFYETEKWVEQRISETTIQKNLISAILSNYDKNSIINNENNSSKNSEDSISHTYYHSPYLPTDLASHPDYKIFSSENETSKYPTNLATFSDIKNQFSINDDRLSLNKKPKDINAIPNTESQLFSYPNSPEFLLNDLRPRVSSAGYIQCCSPVNRKRRIRSTLPLTSNAARCPTEWRVRGITWHAERKAFIVPYRRDKDGGLTSTTFGAMKYGSPLTAFLKALEFRENYLKEQSTKLPEEIKQPGVICDQALLIRNLPNIIWDPSKLVWRALADEELLSNDNLAHKLNFNSQDIEINAIPYGARIAYEIAEVCYIRRKALLLNSKGNIIQKSSAGGRLRNKTSSVESLGNEYQLILEDQSHSFLSKDSQMDTMNSQNPCFKQIRLKIVFPTGEETVRNDLIAWHFRSNSWIITNVLDGNTSNQTKNINFLNYTDSNVKQKSPIQSLMYAIECCTSIPPKCQVYIHAEEAESIIDSEDLAELLKPFPTGISWYCKKRRFYTSNGLDSNGRGQHFSIALYGSLIAAFNAAIDYRNIFLKNRRKAILPKVEWILCFPVNRSSININLNERIKESDIGVDGNIVKNLDICHIYDLSNSYMGSCNTRNVDRINSQLPSLSACISGDSYHSGSDWLQHPTTVSLLDDQMIEPQNDLESRILNIELIE</sequence>
<dbReference type="VEuPathDB" id="CryptoDB:cubi_01108"/>
<evidence type="ECO:0000313" key="1">
    <source>
        <dbReference type="EMBL" id="OII74264.1"/>
    </source>
</evidence>
<gene>
    <name evidence="1" type="ORF">cubi_01108</name>
</gene>
<dbReference type="Proteomes" id="UP000186176">
    <property type="component" value="Unassembled WGS sequence"/>
</dbReference>
<evidence type="ECO:0000313" key="2">
    <source>
        <dbReference type="Proteomes" id="UP000186176"/>
    </source>
</evidence>
<organism evidence="1 2">
    <name type="scientific">Cryptosporidium ubiquitum</name>
    <dbReference type="NCBI Taxonomy" id="857276"/>
    <lineage>
        <taxon>Eukaryota</taxon>
        <taxon>Sar</taxon>
        <taxon>Alveolata</taxon>
        <taxon>Apicomplexa</taxon>
        <taxon>Conoidasida</taxon>
        <taxon>Coccidia</taxon>
        <taxon>Eucoccidiorida</taxon>
        <taxon>Eimeriorina</taxon>
        <taxon>Cryptosporidiidae</taxon>
        <taxon>Cryptosporidium</taxon>
    </lineage>
</organism>
<dbReference type="GeneID" id="39977899"/>
<accession>A0A1J4MJ64</accession>
<keyword evidence="2" id="KW-1185">Reference proteome</keyword>
<dbReference type="EMBL" id="LRBP01000012">
    <property type="protein sequence ID" value="OII74264.1"/>
    <property type="molecule type" value="Genomic_DNA"/>
</dbReference>
<dbReference type="RefSeq" id="XP_028875457.1">
    <property type="nucleotide sequence ID" value="XM_029018120.1"/>
</dbReference>